<reference evidence="4" key="1">
    <citation type="journal article" date="2019" name="Int. J. Syst. Evol. Microbiol.">
        <title>The Global Catalogue of Microorganisms (GCM) 10K type strain sequencing project: providing services to taxonomists for standard genome sequencing and annotation.</title>
        <authorList>
            <consortium name="The Broad Institute Genomics Platform"/>
            <consortium name="The Broad Institute Genome Sequencing Center for Infectious Disease"/>
            <person name="Wu L."/>
            <person name="Ma J."/>
        </authorList>
    </citation>
    <scope>NUCLEOTIDE SEQUENCE [LARGE SCALE GENOMIC DNA]</scope>
    <source>
        <strain evidence="4">KCTC 12907</strain>
    </source>
</reference>
<feature type="transmembrane region" description="Helical" evidence="2">
    <location>
        <begin position="332"/>
        <end position="351"/>
    </location>
</feature>
<feature type="transmembrane region" description="Helical" evidence="2">
    <location>
        <begin position="44"/>
        <end position="62"/>
    </location>
</feature>
<organism evidence="3 4">
    <name type="scientific">Cohnella cellulosilytica</name>
    <dbReference type="NCBI Taxonomy" id="986710"/>
    <lineage>
        <taxon>Bacteria</taxon>
        <taxon>Bacillati</taxon>
        <taxon>Bacillota</taxon>
        <taxon>Bacilli</taxon>
        <taxon>Bacillales</taxon>
        <taxon>Paenibacillaceae</taxon>
        <taxon>Cohnella</taxon>
    </lineage>
</organism>
<accession>A0ABW2FM18</accession>
<dbReference type="SUPFAM" id="SSF103473">
    <property type="entry name" value="MFS general substrate transporter"/>
    <property type="match status" value="1"/>
</dbReference>
<feature type="transmembrane region" description="Helical" evidence="2">
    <location>
        <begin position="238"/>
        <end position="259"/>
    </location>
</feature>
<protein>
    <submittedName>
        <fullName evidence="3">Staphylopine family metallophore export MFS transporter CntE</fullName>
    </submittedName>
</protein>
<feature type="transmembrane region" description="Helical" evidence="2">
    <location>
        <begin position="132"/>
        <end position="154"/>
    </location>
</feature>
<keyword evidence="2" id="KW-1133">Transmembrane helix</keyword>
<comment type="caution">
    <text evidence="3">The sequence shown here is derived from an EMBL/GenBank/DDBJ whole genome shotgun (WGS) entry which is preliminary data.</text>
</comment>
<feature type="transmembrane region" description="Helical" evidence="2">
    <location>
        <begin position="363"/>
        <end position="381"/>
    </location>
</feature>
<name>A0ABW2FM18_9BACL</name>
<feature type="transmembrane region" description="Helical" evidence="2">
    <location>
        <begin position="98"/>
        <end position="120"/>
    </location>
</feature>
<evidence type="ECO:0000256" key="2">
    <source>
        <dbReference type="SAM" id="Phobius"/>
    </source>
</evidence>
<evidence type="ECO:0000313" key="4">
    <source>
        <dbReference type="Proteomes" id="UP001596378"/>
    </source>
</evidence>
<feature type="transmembrane region" description="Helical" evidence="2">
    <location>
        <begin position="208"/>
        <end position="232"/>
    </location>
</feature>
<keyword evidence="4" id="KW-1185">Reference proteome</keyword>
<evidence type="ECO:0000313" key="3">
    <source>
        <dbReference type="EMBL" id="MFC7153121.1"/>
    </source>
</evidence>
<dbReference type="EMBL" id="JBHTAI010000030">
    <property type="protein sequence ID" value="MFC7153121.1"/>
    <property type="molecule type" value="Genomic_DNA"/>
</dbReference>
<evidence type="ECO:0000256" key="1">
    <source>
        <dbReference type="ARBA" id="ARBA00004651"/>
    </source>
</evidence>
<feature type="transmembrane region" description="Helical" evidence="2">
    <location>
        <begin position="271"/>
        <end position="290"/>
    </location>
</feature>
<dbReference type="InterPro" id="IPR011701">
    <property type="entry name" value="MFS"/>
</dbReference>
<dbReference type="Pfam" id="PF07690">
    <property type="entry name" value="MFS_1"/>
    <property type="match status" value="1"/>
</dbReference>
<proteinExistence type="predicted"/>
<feature type="transmembrane region" description="Helical" evidence="2">
    <location>
        <begin position="74"/>
        <end position="92"/>
    </location>
</feature>
<feature type="transmembrane region" description="Helical" evidence="2">
    <location>
        <begin position="160"/>
        <end position="178"/>
    </location>
</feature>
<dbReference type="PANTHER" id="PTHR23531:SF2">
    <property type="entry name" value="PERMEASE"/>
    <property type="match status" value="1"/>
</dbReference>
<feature type="transmembrane region" description="Helical" evidence="2">
    <location>
        <begin position="12"/>
        <end position="32"/>
    </location>
</feature>
<dbReference type="Gene3D" id="1.20.1250.20">
    <property type="entry name" value="MFS general substrate transporter like domains"/>
    <property type="match status" value="1"/>
</dbReference>
<dbReference type="RefSeq" id="WP_378047640.1">
    <property type="nucleotide sequence ID" value="NZ_JBHMDN010000014.1"/>
</dbReference>
<dbReference type="InterPro" id="IPR052714">
    <property type="entry name" value="MFS_Exporter"/>
</dbReference>
<dbReference type="NCBIfam" id="NF047574">
    <property type="entry name" value="opine_export_Sa"/>
    <property type="match status" value="1"/>
</dbReference>
<gene>
    <name evidence="3" type="primary">cntE</name>
    <name evidence="3" type="ORF">ACFQMJ_31670</name>
</gene>
<comment type="subcellular location">
    <subcellularLocation>
        <location evidence="1">Cell membrane</location>
        <topology evidence="1">Multi-pass membrane protein</topology>
    </subcellularLocation>
</comment>
<sequence length="395" mass="41921">MNSALSKPFLRLYLLALLFFSANAILNVILPLRGAALGASNGQIGLIMGTYMFTCMFFRPWAGRLIHKFGPEKILRSLLVVNGLALILYTVTGLEGYLAARVMQGVCTAFFSMALQIGIIDALPEQERSRGISLYSLFTYMPTIAGPILAIGLWNWGGMGAFTFAMIAIAAGTGWFGFHVKLQRASPPEDAVREGDGESKRSGKLGPLWICCLLMLFVSVVFGSVSTFIPLYAGQIPYGNAGVFLMVQASVIVIVRFAFSKKLPSDGRWHAGFVGTVCLICAGGAMLLSLSPMLGPTALYGAAMLIGLAQATLYPTLISYLTFVLPKASRNVLIGWFIAMADLGVSLGGAGMGPVADAYSYRAMYSVSAALAVVCAVVAWANRKANSEAGAVASV</sequence>
<dbReference type="Proteomes" id="UP001596378">
    <property type="component" value="Unassembled WGS sequence"/>
</dbReference>
<dbReference type="InterPro" id="IPR036259">
    <property type="entry name" value="MFS_trans_sf"/>
</dbReference>
<feature type="transmembrane region" description="Helical" evidence="2">
    <location>
        <begin position="302"/>
        <end position="325"/>
    </location>
</feature>
<keyword evidence="2" id="KW-0812">Transmembrane</keyword>
<dbReference type="PANTHER" id="PTHR23531">
    <property type="entry name" value="QUINOLENE RESISTANCE PROTEIN NORA"/>
    <property type="match status" value="1"/>
</dbReference>
<keyword evidence="2" id="KW-0472">Membrane</keyword>